<reference evidence="13" key="1">
    <citation type="journal article" date="2019" name="bioRxiv">
        <title>The Genome of the Zebra Mussel, Dreissena polymorpha: A Resource for Invasive Species Research.</title>
        <authorList>
            <person name="McCartney M.A."/>
            <person name="Auch B."/>
            <person name="Kono T."/>
            <person name="Mallez S."/>
            <person name="Zhang Y."/>
            <person name="Obille A."/>
            <person name="Becker A."/>
            <person name="Abrahante J.E."/>
            <person name="Garbe J."/>
            <person name="Badalamenti J.P."/>
            <person name="Herman A."/>
            <person name="Mangelson H."/>
            <person name="Liachko I."/>
            <person name="Sullivan S."/>
            <person name="Sone E.D."/>
            <person name="Koren S."/>
            <person name="Silverstein K.A.T."/>
            <person name="Beckman K.B."/>
            <person name="Gohl D.M."/>
        </authorList>
    </citation>
    <scope>NUCLEOTIDE SEQUENCE</scope>
    <source>
        <strain evidence="13">Duluth1</strain>
        <tissue evidence="13">Whole animal</tissue>
    </source>
</reference>
<keyword evidence="7" id="KW-0238">DNA-binding</keyword>
<feature type="domain" description="C2H2-type" evidence="12">
    <location>
        <begin position="677"/>
        <end position="704"/>
    </location>
</feature>
<feature type="region of interest" description="Disordered" evidence="11">
    <location>
        <begin position="127"/>
        <end position="146"/>
    </location>
</feature>
<evidence type="ECO:0000256" key="7">
    <source>
        <dbReference type="ARBA" id="ARBA00023125"/>
    </source>
</evidence>
<evidence type="ECO:0000256" key="8">
    <source>
        <dbReference type="ARBA" id="ARBA00023163"/>
    </source>
</evidence>
<dbReference type="GO" id="GO:0008270">
    <property type="term" value="F:zinc ion binding"/>
    <property type="evidence" value="ECO:0007669"/>
    <property type="project" value="UniProtKB-KW"/>
</dbReference>
<name>A0A9D4MK34_DREPO</name>
<dbReference type="InterPro" id="IPR013087">
    <property type="entry name" value="Znf_C2H2_type"/>
</dbReference>
<evidence type="ECO:0000256" key="6">
    <source>
        <dbReference type="ARBA" id="ARBA00023015"/>
    </source>
</evidence>
<feature type="domain" description="C2H2-type" evidence="12">
    <location>
        <begin position="417"/>
        <end position="444"/>
    </location>
</feature>
<dbReference type="PANTHER" id="PTHR47772:SF13">
    <property type="entry name" value="GASTRULA ZINC FINGER PROTEIN XLCGF49.1-LIKE-RELATED"/>
    <property type="match status" value="1"/>
</dbReference>
<keyword evidence="14" id="KW-1185">Reference proteome</keyword>
<dbReference type="GO" id="GO:0003677">
    <property type="term" value="F:DNA binding"/>
    <property type="evidence" value="ECO:0007669"/>
    <property type="project" value="UniProtKB-KW"/>
</dbReference>
<feature type="domain" description="C2H2-type" evidence="12">
    <location>
        <begin position="548"/>
        <end position="577"/>
    </location>
</feature>
<keyword evidence="5" id="KW-0862">Zinc</keyword>
<keyword evidence="9" id="KW-0539">Nucleus</keyword>
<evidence type="ECO:0000256" key="5">
    <source>
        <dbReference type="ARBA" id="ARBA00022833"/>
    </source>
</evidence>
<comment type="subcellular location">
    <subcellularLocation>
        <location evidence="1">Nucleus</location>
    </subcellularLocation>
</comment>
<feature type="domain" description="C2H2-type" evidence="12">
    <location>
        <begin position="389"/>
        <end position="412"/>
    </location>
</feature>
<feature type="domain" description="C2H2-type" evidence="12">
    <location>
        <begin position="592"/>
        <end position="619"/>
    </location>
</feature>
<feature type="region of interest" description="Disordered" evidence="11">
    <location>
        <begin position="1"/>
        <end position="35"/>
    </location>
</feature>
<proteinExistence type="predicted"/>
<evidence type="ECO:0000256" key="1">
    <source>
        <dbReference type="ARBA" id="ARBA00004123"/>
    </source>
</evidence>
<evidence type="ECO:0000256" key="3">
    <source>
        <dbReference type="ARBA" id="ARBA00022737"/>
    </source>
</evidence>
<feature type="domain" description="C2H2-type" evidence="12">
    <location>
        <begin position="480"/>
        <end position="507"/>
    </location>
</feature>
<feature type="domain" description="C2H2-type" evidence="12">
    <location>
        <begin position="509"/>
        <end position="532"/>
    </location>
</feature>
<keyword evidence="2" id="KW-0479">Metal-binding</keyword>
<dbReference type="SMART" id="SM00355">
    <property type="entry name" value="ZnF_C2H2"/>
    <property type="match status" value="18"/>
</dbReference>
<keyword evidence="6" id="KW-0805">Transcription regulation</keyword>
<dbReference type="FunFam" id="3.30.160.60:FF:001228">
    <property type="entry name" value="Zinc finger protein 236"/>
    <property type="match status" value="1"/>
</dbReference>
<feature type="domain" description="C2H2-type" evidence="12">
    <location>
        <begin position="304"/>
        <end position="326"/>
    </location>
</feature>
<dbReference type="AlphaFoldDB" id="A0A9D4MK34"/>
<organism evidence="13 14">
    <name type="scientific">Dreissena polymorpha</name>
    <name type="common">Zebra mussel</name>
    <name type="synonym">Mytilus polymorpha</name>
    <dbReference type="NCBI Taxonomy" id="45954"/>
    <lineage>
        <taxon>Eukaryota</taxon>
        <taxon>Metazoa</taxon>
        <taxon>Spiralia</taxon>
        <taxon>Lophotrochozoa</taxon>
        <taxon>Mollusca</taxon>
        <taxon>Bivalvia</taxon>
        <taxon>Autobranchia</taxon>
        <taxon>Heteroconchia</taxon>
        <taxon>Euheterodonta</taxon>
        <taxon>Imparidentia</taxon>
        <taxon>Neoheterodontei</taxon>
        <taxon>Myida</taxon>
        <taxon>Dreissenoidea</taxon>
        <taxon>Dreissenidae</taxon>
        <taxon>Dreissena</taxon>
    </lineage>
</organism>
<dbReference type="InterPro" id="IPR036236">
    <property type="entry name" value="Znf_C2H2_sf"/>
</dbReference>
<feature type="domain" description="C2H2-type" evidence="12">
    <location>
        <begin position="217"/>
        <end position="245"/>
    </location>
</feature>
<evidence type="ECO:0000256" key="9">
    <source>
        <dbReference type="ARBA" id="ARBA00023242"/>
    </source>
</evidence>
<keyword evidence="8" id="KW-0804">Transcription</keyword>
<dbReference type="Pfam" id="PF13894">
    <property type="entry name" value="zf-C2H2_4"/>
    <property type="match status" value="2"/>
</dbReference>
<dbReference type="PROSITE" id="PS00028">
    <property type="entry name" value="ZINC_FINGER_C2H2_1"/>
    <property type="match status" value="15"/>
</dbReference>
<dbReference type="Proteomes" id="UP000828390">
    <property type="component" value="Unassembled WGS sequence"/>
</dbReference>
<dbReference type="FunFam" id="3.30.160.60:FF:000100">
    <property type="entry name" value="Zinc finger 45-like"/>
    <property type="match status" value="2"/>
</dbReference>
<feature type="region of interest" description="Disordered" evidence="11">
    <location>
        <begin position="163"/>
        <end position="209"/>
    </location>
</feature>
<dbReference type="EMBL" id="JAIWYP010000001">
    <property type="protein sequence ID" value="KAH3877585.1"/>
    <property type="molecule type" value="Genomic_DNA"/>
</dbReference>
<keyword evidence="3" id="KW-0677">Repeat</keyword>
<evidence type="ECO:0000313" key="13">
    <source>
        <dbReference type="EMBL" id="KAH3877585.1"/>
    </source>
</evidence>
<feature type="domain" description="C2H2-type" evidence="12">
    <location>
        <begin position="737"/>
        <end position="765"/>
    </location>
</feature>
<evidence type="ECO:0000313" key="14">
    <source>
        <dbReference type="Proteomes" id="UP000828390"/>
    </source>
</evidence>
<feature type="domain" description="C2H2-type" evidence="12">
    <location>
        <begin position="649"/>
        <end position="676"/>
    </location>
</feature>
<dbReference type="GO" id="GO:0005634">
    <property type="term" value="C:nucleus"/>
    <property type="evidence" value="ECO:0007669"/>
    <property type="project" value="UniProtKB-SubCell"/>
</dbReference>
<dbReference type="PANTHER" id="PTHR47772">
    <property type="entry name" value="ZINC FINGER PROTEIN 200"/>
    <property type="match status" value="1"/>
</dbReference>
<evidence type="ECO:0000256" key="4">
    <source>
        <dbReference type="ARBA" id="ARBA00022771"/>
    </source>
</evidence>
<dbReference type="Gene3D" id="3.30.160.60">
    <property type="entry name" value="Classic Zinc Finger"/>
    <property type="match status" value="12"/>
</dbReference>
<keyword evidence="4 10" id="KW-0863">Zinc-finger</keyword>
<comment type="caution">
    <text evidence="13">The sequence shown here is derived from an EMBL/GenBank/DDBJ whole genome shotgun (WGS) entry which is preliminary data.</text>
</comment>
<feature type="compositionally biased region" description="Acidic residues" evidence="11">
    <location>
        <begin position="188"/>
        <end position="197"/>
    </location>
</feature>
<dbReference type="Pfam" id="PF00096">
    <property type="entry name" value="zf-C2H2"/>
    <property type="match status" value="8"/>
</dbReference>
<feature type="domain" description="C2H2-type" evidence="12">
    <location>
        <begin position="361"/>
        <end position="388"/>
    </location>
</feature>
<evidence type="ECO:0000256" key="10">
    <source>
        <dbReference type="PROSITE-ProRule" id="PRU00042"/>
    </source>
</evidence>
<dbReference type="InterPro" id="IPR050636">
    <property type="entry name" value="C2H2-ZF_domain-containing"/>
</dbReference>
<evidence type="ECO:0000256" key="2">
    <source>
        <dbReference type="ARBA" id="ARBA00022723"/>
    </source>
</evidence>
<feature type="domain" description="C2H2-type" evidence="12">
    <location>
        <begin position="705"/>
        <end position="732"/>
    </location>
</feature>
<dbReference type="SUPFAM" id="SSF57667">
    <property type="entry name" value="beta-beta-alpha zinc fingers"/>
    <property type="match status" value="9"/>
</dbReference>
<reference evidence="13" key="2">
    <citation type="submission" date="2020-11" db="EMBL/GenBank/DDBJ databases">
        <authorList>
            <person name="McCartney M.A."/>
            <person name="Auch B."/>
            <person name="Kono T."/>
            <person name="Mallez S."/>
            <person name="Becker A."/>
            <person name="Gohl D.M."/>
            <person name="Silverstein K.A.T."/>
            <person name="Koren S."/>
            <person name="Bechman K.B."/>
            <person name="Herman A."/>
            <person name="Abrahante J.E."/>
            <person name="Garbe J."/>
        </authorList>
    </citation>
    <scope>NUCLEOTIDE SEQUENCE</scope>
    <source>
        <strain evidence="13">Duluth1</strain>
        <tissue evidence="13">Whole animal</tissue>
    </source>
</reference>
<feature type="compositionally biased region" description="Acidic residues" evidence="11">
    <location>
        <begin position="22"/>
        <end position="33"/>
    </location>
</feature>
<dbReference type="PROSITE" id="PS50157">
    <property type="entry name" value="ZINC_FINGER_C2H2_2"/>
    <property type="match status" value="17"/>
</dbReference>
<protein>
    <recommendedName>
        <fullName evidence="12">C2H2-type domain-containing protein</fullName>
    </recommendedName>
</protein>
<feature type="domain" description="C2H2-type" evidence="12">
    <location>
        <begin position="766"/>
        <end position="795"/>
    </location>
</feature>
<evidence type="ECO:0000259" key="12">
    <source>
        <dbReference type="PROSITE" id="PS50157"/>
    </source>
</evidence>
<feature type="domain" description="C2H2-type" evidence="12">
    <location>
        <begin position="275"/>
        <end position="303"/>
    </location>
</feature>
<sequence length="951" mass="108381">NCENEAGPFEEELRHVGTGNDFDNDSLSMEEDNTQDHTAKLRENLRTQIAAMCEQLSELGEECMFLSLNPADKVCQHTGSMKGDQFCLLRPGLVKDFTNFCQAYENPGMGNTVDDTSLFPDEMEGMSDHMQQDSEVEHSLPETPEKTTPIAVKPKIIVIRKSQKEGGEKVTAPTPSVVTIRPLPSTDHDDDGDDQGGDEAQSLSEKENQQTGPNILFLCEICKAVFNNVQLLRSHKKSDHNETDYVCEKCSRVFTQQRALSRHMEDAHDKHDRRFLCDTCVREFKSSKDLSVHIADCHNSTLAMKCDVCEQMFEDIGDLMNHRKIHFDYACFCTKCWQGFFDYLELETHISQNCRYREALYKCTICGKKFTKLNLISKHIDTHPVHAPHVCRMCGRGFTTERDLKNHRVAAHIIRPYKCELCEKTFKKKEALVEHRRIHLRVKFPGGLSLAEFSALLSDEKSTDAIQDEATESVEMKTEFACTLCGICLASQGQLDQHMHRHEVTEEHYKCDHCDKVFFALSLLTVHARRDHKIIVGTKDSSSAVMGNVCQWEGCSKVFYDRLKLRQHMKYHEQRADKIARGIPVTQGKTPTMCNICGQVLKYRSYLKAHMLNHQEADKVTCEVCGETFPDSKQLTDHKRSQHQTGKPFKCQYCDKQFGSNALCKQHMLIHTGLKKYVCDVCGKGFMSRKHFHDHLRLHNGEQQYRCDLCGKEFIYFRSLVRHKQVHVDPKERLKPYKCEFCGKEYTEVTGYKHHMRSVHTGENPFQCDLCGESFHRNDKLKRHLKTRHHCKANESLMVTTRRQSEGGPIIVKAETIEGNHNMFQIVHGDEDSGVRQLHVDVVQDENGVVGTQQVYLIGLGNQEGGETAYLQETQVIEGPDGVRYIIAGSGEELQVIESHSLQQLEDGSIVAGTIQEEDEDMVIMNDGSILTPSQETLTTLANMAEIVQHH</sequence>
<feature type="domain" description="C2H2-type" evidence="12">
    <location>
        <begin position="620"/>
        <end position="648"/>
    </location>
</feature>
<evidence type="ECO:0000256" key="11">
    <source>
        <dbReference type="SAM" id="MobiDB-lite"/>
    </source>
</evidence>
<feature type="domain" description="C2H2-type" evidence="12">
    <location>
        <begin position="245"/>
        <end position="273"/>
    </location>
</feature>
<accession>A0A9D4MK34</accession>
<feature type="non-terminal residue" evidence="13">
    <location>
        <position position="1"/>
    </location>
</feature>
<dbReference type="Pfam" id="PF13912">
    <property type="entry name" value="zf-C2H2_6"/>
    <property type="match status" value="1"/>
</dbReference>
<feature type="compositionally biased region" description="Basic and acidic residues" evidence="11">
    <location>
        <begin position="127"/>
        <end position="145"/>
    </location>
</feature>
<gene>
    <name evidence="13" type="ORF">DPMN_001460</name>
</gene>